<dbReference type="EMBL" id="VIEB01000060">
    <property type="protein sequence ID" value="TQE09225.1"/>
    <property type="molecule type" value="Genomic_DNA"/>
</dbReference>
<gene>
    <name evidence="1" type="ORF">C1H46_005160</name>
</gene>
<sequence length="74" mass="8381">MHLQHSISKYSVFFLSENTSSNMSHQSKIITYLQGPEQDYPISCSLPVLSFVLVLTCKDKDKESSMSEPPLNSR</sequence>
<evidence type="ECO:0000313" key="1">
    <source>
        <dbReference type="EMBL" id="TQE09225.1"/>
    </source>
</evidence>
<comment type="caution">
    <text evidence="1">The sequence shown here is derived from an EMBL/GenBank/DDBJ whole genome shotgun (WGS) entry which is preliminary data.</text>
</comment>
<dbReference type="AlphaFoldDB" id="A0A540NDV2"/>
<accession>A0A540NDV2</accession>
<reference evidence="1 2" key="1">
    <citation type="journal article" date="2019" name="G3 (Bethesda)">
        <title>Sequencing of a Wild Apple (Malus baccata) Genome Unravels the Differences Between Cultivated and Wild Apple Species Regarding Disease Resistance and Cold Tolerance.</title>
        <authorList>
            <person name="Chen X."/>
        </authorList>
    </citation>
    <scope>NUCLEOTIDE SEQUENCE [LARGE SCALE GENOMIC DNA]</scope>
    <source>
        <strain evidence="2">cv. Shandingzi</strain>
        <tissue evidence="1">Leaves</tissue>
    </source>
</reference>
<dbReference type="Proteomes" id="UP000315295">
    <property type="component" value="Unassembled WGS sequence"/>
</dbReference>
<keyword evidence="2" id="KW-1185">Reference proteome</keyword>
<organism evidence="1 2">
    <name type="scientific">Malus baccata</name>
    <name type="common">Siberian crab apple</name>
    <name type="synonym">Pyrus baccata</name>
    <dbReference type="NCBI Taxonomy" id="106549"/>
    <lineage>
        <taxon>Eukaryota</taxon>
        <taxon>Viridiplantae</taxon>
        <taxon>Streptophyta</taxon>
        <taxon>Embryophyta</taxon>
        <taxon>Tracheophyta</taxon>
        <taxon>Spermatophyta</taxon>
        <taxon>Magnoliopsida</taxon>
        <taxon>eudicotyledons</taxon>
        <taxon>Gunneridae</taxon>
        <taxon>Pentapetalae</taxon>
        <taxon>rosids</taxon>
        <taxon>fabids</taxon>
        <taxon>Rosales</taxon>
        <taxon>Rosaceae</taxon>
        <taxon>Amygdaloideae</taxon>
        <taxon>Maleae</taxon>
        <taxon>Malus</taxon>
    </lineage>
</organism>
<proteinExistence type="predicted"/>
<evidence type="ECO:0000313" key="2">
    <source>
        <dbReference type="Proteomes" id="UP000315295"/>
    </source>
</evidence>
<protein>
    <submittedName>
        <fullName evidence="1">Uncharacterized protein</fullName>
    </submittedName>
</protein>
<name>A0A540NDV2_MALBA</name>